<comment type="caution">
    <text evidence="2">The sequence shown here is derived from an EMBL/GenBank/DDBJ whole genome shotgun (WGS) entry which is preliminary data.</text>
</comment>
<dbReference type="Proteomes" id="UP001271274">
    <property type="component" value="Unassembled WGS sequence"/>
</dbReference>
<proteinExistence type="predicted"/>
<organism evidence="2 3">
    <name type="scientific">Streptomyces europaeiscabiei</name>
    <dbReference type="NCBI Taxonomy" id="146819"/>
    <lineage>
        <taxon>Bacteria</taxon>
        <taxon>Bacillati</taxon>
        <taxon>Actinomycetota</taxon>
        <taxon>Actinomycetes</taxon>
        <taxon>Kitasatosporales</taxon>
        <taxon>Streptomycetaceae</taxon>
        <taxon>Streptomyces</taxon>
    </lineage>
</organism>
<keyword evidence="1" id="KW-0732">Signal</keyword>
<dbReference type="RefSeq" id="WP_005476711.1">
    <property type="nucleotide sequence ID" value="NZ_CP108079.1"/>
</dbReference>
<accession>A0ABU4NU43</accession>
<evidence type="ECO:0000256" key="1">
    <source>
        <dbReference type="SAM" id="SignalP"/>
    </source>
</evidence>
<reference evidence="2 3" key="1">
    <citation type="journal article" date="2023" name="Microb. Genom.">
        <title>Mesoterricola silvestris gen. nov., sp. nov., Mesoterricola sediminis sp. nov., Geothrix oryzae sp. nov., Geothrix edaphica sp. nov., Geothrix rubra sp. nov., and Geothrix limicola sp. nov., six novel members of Acidobacteriota isolated from soils.</title>
        <authorList>
            <person name="Weisberg A.J."/>
            <person name="Pearce E."/>
            <person name="Kramer C.G."/>
            <person name="Chang J.H."/>
            <person name="Clarke C.R."/>
        </authorList>
    </citation>
    <scope>NUCLEOTIDE SEQUENCE [LARGE SCALE GENOMIC DNA]</scope>
    <source>
        <strain evidence="2 3">ID09-01A</strain>
    </source>
</reference>
<gene>
    <name evidence="2" type="ORF">PV662_44270</name>
</gene>
<dbReference type="GeneID" id="96271802"/>
<feature type="signal peptide" evidence="1">
    <location>
        <begin position="1"/>
        <end position="32"/>
    </location>
</feature>
<feature type="chain" id="PRO_5046275229" evidence="1">
    <location>
        <begin position="33"/>
        <end position="51"/>
    </location>
</feature>
<evidence type="ECO:0000313" key="3">
    <source>
        <dbReference type="Proteomes" id="UP001271274"/>
    </source>
</evidence>
<dbReference type="EMBL" id="JARAYU010000030">
    <property type="protein sequence ID" value="MDX3706578.1"/>
    <property type="molecule type" value="Genomic_DNA"/>
</dbReference>
<keyword evidence="3" id="KW-1185">Reference proteome</keyword>
<sequence length="51" mass="5193">MRDFLRPRQLPAVGAAAALVAGLFAGADSAAAANSTYYVNNQAGGEGAPWR</sequence>
<name>A0ABU4NU43_9ACTN</name>
<evidence type="ECO:0000313" key="2">
    <source>
        <dbReference type="EMBL" id="MDX3706578.1"/>
    </source>
</evidence>
<protein>
    <submittedName>
        <fullName evidence="2">Uncharacterized protein</fullName>
    </submittedName>
</protein>